<evidence type="ECO:0000256" key="1">
    <source>
        <dbReference type="SAM" id="MobiDB-lite"/>
    </source>
</evidence>
<name>A0A2S9IP75_9HYPH</name>
<feature type="compositionally biased region" description="Low complexity" evidence="1">
    <location>
        <begin position="747"/>
        <end position="758"/>
    </location>
</feature>
<accession>A0A2S9IP75</accession>
<dbReference type="EMBL" id="PVBR01000012">
    <property type="protein sequence ID" value="PRD42331.1"/>
    <property type="molecule type" value="Genomic_DNA"/>
</dbReference>
<protein>
    <submittedName>
        <fullName evidence="3">DUF4815 domain-containing protein</fullName>
    </submittedName>
</protein>
<gene>
    <name evidence="3" type="ORF">C5748_16165</name>
</gene>
<evidence type="ECO:0000313" key="3">
    <source>
        <dbReference type="EMBL" id="PRD42331.1"/>
    </source>
</evidence>
<dbReference type="RefSeq" id="WP_105742970.1">
    <property type="nucleotide sequence ID" value="NZ_PVBR01000012.1"/>
</dbReference>
<feature type="domain" description="DUF4815" evidence="2">
    <location>
        <begin position="12"/>
        <end position="582"/>
    </location>
</feature>
<reference evidence="3 4" key="1">
    <citation type="submission" date="2018-02" db="EMBL/GenBank/DDBJ databases">
        <title>The draft genome of Phyllobacterium sp. 1N-3.</title>
        <authorList>
            <person name="Liu L."/>
            <person name="Li L."/>
            <person name="Zhang X."/>
            <person name="Wang T."/>
            <person name="Liang L."/>
        </authorList>
    </citation>
    <scope>NUCLEOTIDE SEQUENCE [LARGE SCALE GENOMIC DNA]</scope>
    <source>
        <strain evidence="3 4">1N-3</strain>
    </source>
</reference>
<evidence type="ECO:0000259" key="2">
    <source>
        <dbReference type="Pfam" id="PF16075"/>
    </source>
</evidence>
<comment type="caution">
    <text evidence="3">The sequence shown here is derived from an EMBL/GenBank/DDBJ whole genome shotgun (WGS) entry which is preliminary data.</text>
</comment>
<feature type="region of interest" description="Disordered" evidence="1">
    <location>
        <begin position="747"/>
        <end position="767"/>
    </location>
</feature>
<keyword evidence="4" id="KW-1185">Reference proteome</keyword>
<evidence type="ECO:0000313" key="4">
    <source>
        <dbReference type="Proteomes" id="UP000239434"/>
    </source>
</evidence>
<proteinExistence type="predicted"/>
<organism evidence="3 4">
    <name type="scientific">Phyllobacterium phragmitis</name>
    <dbReference type="NCBI Taxonomy" id="2670329"/>
    <lineage>
        <taxon>Bacteria</taxon>
        <taxon>Pseudomonadati</taxon>
        <taxon>Pseudomonadota</taxon>
        <taxon>Alphaproteobacteria</taxon>
        <taxon>Hyphomicrobiales</taxon>
        <taxon>Phyllobacteriaceae</taxon>
        <taxon>Phyllobacterium</taxon>
    </lineage>
</organism>
<dbReference type="Pfam" id="PF16075">
    <property type="entry name" value="DUF4815"/>
    <property type="match status" value="1"/>
</dbReference>
<dbReference type="Proteomes" id="UP000239434">
    <property type="component" value="Unassembled WGS sequence"/>
</dbReference>
<sequence>MSSIIKRPGFSDRFDRARKQFAVAFADEPRFLQSSELNELQSLSDDKLRRVSDYILQDGRIVDGPDPVVTPLEDGTIRVDLPAVSIYIAGLVHDVPARTIVLSATGSHAIGVRRSEALVTDVEEPELKGDITGTEAYMEPGAARVSMSVEWGHSVELSDLPLIAVYAVQDGTIITTETNIDYSEIYKAIENYSRESNGSFVNSGCSVTALGIDGEEKQVFSIAEGVAYVNGRRVPRAQSLRFAIAEEPDLRAISAEPHAFTTASGGTQDFTLSKSPIAAVQRVTIIKEVTENVLHGAFSGVSDPLQHPSAERIIEVKAGSTVYTSPASWLLSQGEIDWSPGGAEPAPGTSYTVKYRYYENIDPDQVTRDSIKVTGAAQGTNILVDYTYKLPRIDVIAMEPTGQLVYIKGTSATSRARPPVVPGNRLELARVVNKWGVAPDVIQSAVRNIPYSELTDLKEMVIDLFDLVAQERLKTDASSREVAAKRGVFVDPFLDDDMRDQGIAQTAASFGGKLRLPIHARVHEFPALTDIEHLVFTEEVIISQLRESGSMKINPYQTFTPMPGRASLEPSTDIWTETETVWTSPETQSFEAADGEYITGISLEQRIETVRTTTRAAEFVRARAVNFRLEGFIEGELLEKMWFDDVEVVPAGILPADETGVITGTFTIPAGVPTGTKTVYFQGSVGTVAAGSYVGRGTITVEEQRLASSLSTTTEVMPQPINQTTVINNITNVTNNTTNVTQVNNVTPVTSTRSPTRPEFGSGGDHDPLAQTFTLTRGRCIAGVRLKCAAIGARSNAIFLQIRTTDVGLPTSTVLAEAFVSGAELQEGAFFTARFRYPVYLEPAREYCFVALTDDGDHALAIAQIGKIDVATNEIITGQPFTVGVLLSSSNASTWTVHNDADLVFQLIACRFEPSERTVTIGTFQPTKMSDIIVSAGVEYPSPVADIEILLKRPNGQVIRSSPSQTHRLDEYIQNETIEVSALLRGTAEVTPFLFPTVQIIEGELQPTADYVTRAVTATDADKVMTTFDALLPTGSSVKVEIGVPGNYAVVNVFSATQLGDGLVEQTYVRAAYPAANLDARTRITLTGTPAARPELSSLRMITSKVA</sequence>
<dbReference type="AlphaFoldDB" id="A0A2S9IP75"/>
<dbReference type="InterPro" id="IPR032096">
    <property type="entry name" value="DUF4815"/>
</dbReference>